<dbReference type="PANTHER" id="PTHR43649:SF28">
    <property type="entry name" value="BINDING PROTEIN COMPONENT OF ABC SUGAR TRANSPORTER-RELATED"/>
    <property type="match status" value="1"/>
</dbReference>
<evidence type="ECO:0000313" key="9">
    <source>
        <dbReference type="Proteomes" id="UP000192582"/>
    </source>
</evidence>
<dbReference type="Gene3D" id="3.40.190.10">
    <property type="entry name" value="Periplasmic binding protein-like II"/>
    <property type="match status" value="2"/>
</dbReference>
<feature type="chain" id="PRO_5012980901" description="Probable sugar-binding periplasmic protein" evidence="7">
    <location>
        <begin position="25"/>
        <end position="423"/>
    </location>
</feature>
<dbReference type="Pfam" id="PF01547">
    <property type="entry name" value="SBP_bac_1"/>
    <property type="match status" value="1"/>
</dbReference>
<evidence type="ECO:0000256" key="5">
    <source>
        <dbReference type="ARBA" id="ARBA00049629"/>
    </source>
</evidence>
<keyword evidence="3" id="KW-0813">Transport</keyword>
<sequence>MTNTGRLTLGLCLLAALGLGQAGAQKATLTIESWRNDDLKIWRDSIIPAFEKSHPDIHVVFSPTAPTEYNAVVEAKLKGGTAGDIIACRPFDASLALYKAKYLTSLNTLSGMKNFSTVARAAWSTDDGKTTFCVPTAAVIHGFLYNKAAFKEAGVTVPKTEKEFLAALDKLKANGKYAPLVMGTKDQWESATMGYQNIGPTLWGGEKGRTGLLKGTAQYNKGGFLQAFEALGRWKAYLPSGYQALAYPDAQNMFAQGRGAVYPAGSWDIATFRTMNPKLDLGAFAPYTFAAGQKCVIDDHPDIGFGLNATGKNQAAARTFLNWMAGDEFAKLYANALPGFYPLANVSYKVNDPVAQQFLDWRKTCGASFRSSYQLLSRNANPNNENDLWNASSQLLNGKMTPKQAADFVQKNLASWYAPQKGK</sequence>
<evidence type="ECO:0000256" key="6">
    <source>
        <dbReference type="ARBA" id="ARBA00049753"/>
    </source>
</evidence>
<proteinExistence type="inferred from homology"/>
<dbReference type="OrthoDB" id="9798191at2"/>
<reference evidence="8 9" key="1">
    <citation type="submission" date="2017-04" db="EMBL/GenBank/DDBJ databases">
        <authorList>
            <person name="Afonso C.L."/>
            <person name="Miller P.J."/>
            <person name="Scott M.A."/>
            <person name="Spackman E."/>
            <person name="Goraichik I."/>
            <person name="Dimitrov K.M."/>
            <person name="Suarez D.L."/>
            <person name="Swayne D.E."/>
        </authorList>
    </citation>
    <scope>NUCLEOTIDE SEQUENCE [LARGE SCALE GENOMIC DNA]</scope>
    <source>
        <strain evidence="8 9">KR-140</strain>
    </source>
</reference>
<evidence type="ECO:0000256" key="3">
    <source>
        <dbReference type="ARBA" id="ARBA00022448"/>
    </source>
</evidence>
<keyword evidence="4 7" id="KW-0732">Signal</keyword>
<feature type="signal peptide" evidence="7">
    <location>
        <begin position="1"/>
        <end position="24"/>
    </location>
</feature>
<accession>A0A1W1UEA1</accession>
<protein>
    <recommendedName>
        <fullName evidence="6">Probable sugar-binding periplasmic protein</fullName>
    </recommendedName>
</protein>
<organism evidence="8 9">
    <name type="scientific">Deinococcus hopiensis KR-140</name>
    <dbReference type="NCBI Taxonomy" id="695939"/>
    <lineage>
        <taxon>Bacteria</taxon>
        <taxon>Thermotogati</taxon>
        <taxon>Deinococcota</taxon>
        <taxon>Deinococci</taxon>
        <taxon>Deinococcales</taxon>
        <taxon>Deinococcaceae</taxon>
        <taxon>Deinococcus</taxon>
    </lineage>
</organism>
<evidence type="ECO:0000256" key="2">
    <source>
        <dbReference type="ARBA" id="ARBA00008520"/>
    </source>
</evidence>
<name>A0A1W1UEA1_9DEIO</name>
<dbReference type="Proteomes" id="UP000192582">
    <property type="component" value="Unassembled WGS sequence"/>
</dbReference>
<evidence type="ECO:0000313" key="8">
    <source>
        <dbReference type="EMBL" id="SMB79369.1"/>
    </source>
</evidence>
<dbReference type="SUPFAM" id="SSF53850">
    <property type="entry name" value="Periplasmic binding protein-like II"/>
    <property type="match status" value="1"/>
</dbReference>
<gene>
    <name evidence="8" type="ORF">SAMN00790413_05902</name>
</gene>
<keyword evidence="9" id="KW-1185">Reference proteome</keyword>
<comment type="similarity">
    <text evidence="2">Belongs to the bacterial solute-binding protein 1 family.</text>
</comment>
<evidence type="ECO:0000256" key="7">
    <source>
        <dbReference type="SAM" id="SignalP"/>
    </source>
</evidence>
<dbReference type="PANTHER" id="PTHR43649">
    <property type="entry name" value="ARABINOSE-BINDING PROTEIN-RELATED"/>
    <property type="match status" value="1"/>
</dbReference>
<dbReference type="InterPro" id="IPR050490">
    <property type="entry name" value="Bact_solute-bd_prot1"/>
</dbReference>
<dbReference type="STRING" id="695939.SAMN00790413_05902"/>
<comment type="function">
    <text evidence="5">Part of a binding-protein-dependent transport system for a sugar.</text>
</comment>
<dbReference type="GO" id="GO:0030313">
    <property type="term" value="C:cell envelope"/>
    <property type="evidence" value="ECO:0007669"/>
    <property type="project" value="UniProtKB-SubCell"/>
</dbReference>
<dbReference type="EMBL" id="FWWU01000003">
    <property type="protein sequence ID" value="SMB79369.1"/>
    <property type="molecule type" value="Genomic_DNA"/>
</dbReference>
<dbReference type="InterPro" id="IPR006059">
    <property type="entry name" value="SBP"/>
</dbReference>
<dbReference type="AlphaFoldDB" id="A0A1W1UEA1"/>
<evidence type="ECO:0000256" key="4">
    <source>
        <dbReference type="ARBA" id="ARBA00022729"/>
    </source>
</evidence>
<comment type="subcellular location">
    <subcellularLocation>
        <location evidence="1">Cell envelope</location>
    </subcellularLocation>
</comment>
<evidence type="ECO:0000256" key="1">
    <source>
        <dbReference type="ARBA" id="ARBA00004196"/>
    </source>
</evidence>